<feature type="non-terminal residue" evidence="2">
    <location>
        <position position="776"/>
    </location>
</feature>
<gene>
    <name evidence="2" type="ORF">UR67_C0006G0072</name>
</gene>
<evidence type="ECO:0000313" key="3">
    <source>
        <dbReference type="Proteomes" id="UP000034581"/>
    </source>
</evidence>
<protein>
    <submittedName>
        <fullName evidence="2">Laminin G sub domain 2</fullName>
    </submittedName>
</protein>
<dbReference type="GO" id="GO:0008305">
    <property type="term" value="C:integrin complex"/>
    <property type="evidence" value="ECO:0007669"/>
    <property type="project" value="InterPro"/>
</dbReference>
<dbReference type="SUPFAM" id="SSF75005">
    <property type="entry name" value="Arabinanase/levansucrase/invertase"/>
    <property type="match status" value="3"/>
</dbReference>
<accession>A0A0G0E2Q1</accession>
<dbReference type="PROSITE" id="PS51470">
    <property type="entry name" value="FG_GAP"/>
    <property type="match status" value="1"/>
</dbReference>
<proteinExistence type="predicted"/>
<dbReference type="PANTHER" id="PTHR35279:SF1">
    <property type="entry name" value="ARABINANASE_LEVANSUCRASE_INVERTASE"/>
    <property type="match status" value="1"/>
</dbReference>
<dbReference type="STRING" id="1618350.UR67_C0006G0072"/>
<dbReference type="GO" id="GO:0007155">
    <property type="term" value="P:cell adhesion"/>
    <property type="evidence" value="ECO:0007669"/>
    <property type="project" value="InterPro"/>
</dbReference>
<dbReference type="InterPro" id="IPR028994">
    <property type="entry name" value="Integrin_alpha_N"/>
</dbReference>
<comment type="caution">
    <text evidence="2">The sequence shown here is derived from an EMBL/GenBank/DDBJ whole genome shotgun (WGS) entry which is preliminary data.</text>
</comment>
<dbReference type="PRINTS" id="PR01185">
    <property type="entry name" value="INTEGRINA"/>
</dbReference>
<dbReference type="AlphaFoldDB" id="A0A0G0E2Q1"/>
<dbReference type="SMART" id="SM00191">
    <property type="entry name" value="Int_alpha"/>
    <property type="match status" value="4"/>
</dbReference>
<evidence type="ECO:0000256" key="1">
    <source>
        <dbReference type="ARBA" id="ARBA00023180"/>
    </source>
</evidence>
<dbReference type="Gene3D" id="2.130.10.130">
    <property type="entry name" value="Integrin alpha, N-terminal"/>
    <property type="match status" value="3"/>
</dbReference>
<dbReference type="PATRIC" id="fig|1618350.3.peg.881"/>
<dbReference type="InterPro" id="IPR013519">
    <property type="entry name" value="Int_alpha_beta-p"/>
</dbReference>
<keyword evidence="1" id="KW-0325">Glycoprotein</keyword>
<sequence length="776" mass="85298">MKKIFKTFSILIFSLSLLLNPYIFNQNNIYAEIDSTNFIEKAYLFGDYPLGSNSYYGTLLRKGDMNDDGYEDLITSNQNDATLGNRTGKIYIYFGGPDADYTADITITGEAAANAVGSYYGVSVGDLNNDNINDLIFNAWGNSEGGASAGKLYIFWGPLEVGNYSASSANVTHIGNTTTEKMYGYINKTNDLNNDGIDDLVLWIPTSVFTSTKIYIYYGKNDFNLDNPDIIINAPDATNLFGYAIYSEGDFDGDNYNDFIIYDNNSKKMFLYWGGDPLDITYDATFSPEDLNGSFGGVQSNQSAIFDLNQDGRDDFCTSAYTSDIPVTNAGTVYCWYGPENRSSWSGDLPAGDADIIVRSDEVNNSFGRYISFNDLNNDGNSEMLVGAYQSGKAAGQGHGKIYVYNNNAGILEIATPAFTLGYNSYDKEFGNIFIVFDFNYNGYLDLFVLEGPNRRESSLRVYELASGNSTITPNTFTYTNDTTPTLTGTVTNTSKTVSYEKVETLLGTGTGSQWDTVHSGYSPSIIKDGETYKMWYASQADKYRIGYATSPDGITWTKYNGNNCSGTTGDGCIFDVGIANSFDDAHIYGVSVVKDPDAGIYKMWYTGHDGSYLRIGYATSPDGITWTKYDDPGVAACGFTEAYDNGCVFNRAAANTWDDYHVGYPQVIRESATSYKMYYTGHDQTNWRAGYATSTDGITWTRAVGINYCSGTTGDGCIINMGASGESDDNGILSGPIINDNGVYKMWYSGHDGDKWQTFYATSNNGISFTKYSQN</sequence>
<dbReference type="Proteomes" id="UP000034581">
    <property type="component" value="Unassembled WGS sequence"/>
</dbReference>
<dbReference type="PANTHER" id="PTHR35279">
    <property type="match status" value="1"/>
</dbReference>
<name>A0A0G0E2Q1_UNCC3</name>
<dbReference type="EMBL" id="LBQB01000006">
    <property type="protein sequence ID" value="KKP69505.1"/>
    <property type="molecule type" value="Genomic_DNA"/>
</dbReference>
<reference evidence="2 3" key="1">
    <citation type="journal article" date="2015" name="Nature">
        <title>rRNA introns, odd ribosomes, and small enigmatic genomes across a large radiation of phyla.</title>
        <authorList>
            <person name="Brown C.T."/>
            <person name="Hug L.A."/>
            <person name="Thomas B.C."/>
            <person name="Sharon I."/>
            <person name="Castelle C.J."/>
            <person name="Singh A."/>
            <person name="Wilkins M.J."/>
            <person name="Williams K.H."/>
            <person name="Banfield J.F."/>
        </authorList>
    </citation>
    <scope>NUCLEOTIDE SEQUENCE [LARGE SCALE GENOMIC DNA]</scope>
</reference>
<organism evidence="2 3">
    <name type="scientific">candidate division CPR3 bacterium GW2011_GWF2_35_18</name>
    <dbReference type="NCBI Taxonomy" id="1618350"/>
    <lineage>
        <taxon>Bacteria</taxon>
        <taxon>Bacteria division CPR3</taxon>
    </lineage>
</organism>
<dbReference type="Gene3D" id="2.115.10.20">
    <property type="entry name" value="Glycosyl hydrolase domain, family 43"/>
    <property type="match status" value="2"/>
</dbReference>
<dbReference type="InterPro" id="IPR023296">
    <property type="entry name" value="Glyco_hydro_beta-prop_sf"/>
</dbReference>
<dbReference type="InterPro" id="IPR000413">
    <property type="entry name" value="Integrin_alpha"/>
</dbReference>
<dbReference type="SUPFAM" id="SSF69318">
    <property type="entry name" value="Integrin alpha N-terminal domain"/>
    <property type="match status" value="2"/>
</dbReference>
<evidence type="ECO:0000313" key="2">
    <source>
        <dbReference type="EMBL" id="KKP69505.1"/>
    </source>
</evidence>